<sequence length="296" mass="34765">MEEWIISRNEIYKHPDSKKNILGKGQFGVVTKGYWRGIPVALKQFNNLDPSKMKLMKNEFSTMTKLHHPNIIQLLGYFESPYTIVMEYICRGSLSEFLKQHPWTTIHTKISFIMDIAKGLAYLHARKPSFIIHRDIKPSNFLVTQDYHIKIADFGICKVLSNDWAEKSDDNLPALQGTDATAKVGTLFYMAPELVLARKAVIHYGSSVDIYSLGAVMYEIMEKKKLYSSHVESVEDLIILQERRIRPSFFYTPRFLQDIILLCLNHDSRQRPTAILLLKYLCRERRRRWWIRYRIF</sequence>
<accession>A0A6C0K4L7</accession>
<dbReference type="SMART" id="SM00220">
    <property type="entry name" value="S_TKc"/>
    <property type="match status" value="1"/>
</dbReference>
<reference evidence="4" key="1">
    <citation type="journal article" date="2020" name="Nature">
        <title>Giant virus diversity and host interactions through global metagenomics.</title>
        <authorList>
            <person name="Schulz F."/>
            <person name="Roux S."/>
            <person name="Paez-Espino D."/>
            <person name="Jungbluth S."/>
            <person name="Walsh D.A."/>
            <person name="Denef V.J."/>
            <person name="McMahon K.D."/>
            <person name="Konstantinidis K.T."/>
            <person name="Eloe-Fadrosh E.A."/>
            <person name="Kyrpides N.C."/>
            <person name="Woyke T."/>
        </authorList>
    </citation>
    <scope>NUCLEOTIDE SEQUENCE</scope>
    <source>
        <strain evidence="4">GVMAG-S-1101169-75</strain>
    </source>
</reference>
<evidence type="ECO:0000256" key="1">
    <source>
        <dbReference type="ARBA" id="ARBA00022741"/>
    </source>
</evidence>
<protein>
    <recommendedName>
        <fullName evidence="3">Protein kinase domain-containing protein</fullName>
    </recommendedName>
</protein>
<dbReference type="SUPFAM" id="SSF56112">
    <property type="entry name" value="Protein kinase-like (PK-like)"/>
    <property type="match status" value="1"/>
</dbReference>
<keyword evidence="2" id="KW-0067">ATP-binding</keyword>
<dbReference type="InterPro" id="IPR051681">
    <property type="entry name" value="Ser/Thr_Kinases-Pseudokinases"/>
</dbReference>
<evidence type="ECO:0000313" key="4">
    <source>
        <dbReference type="EMBL" id="QHU11657.1"/>
    </source>
</evidence>
<dbReference type="PROSITE" id="PS00108">
    <property type="entry name" value="PROTEIN_KINASE_ST"/>
    <property type="match status" value="1"/>
</dbReference>
<dbReference type="InterPro" id="IPR000719">
    <property type="entry name" value="Prot_kinase_dom"/>
</dbReference>
<dbReference type="PIRSF" id="PIRSF000654">
    <property type="entry name" value="Integrin-linked_kinase"/>
    <property type="match status" value="1"/>
</dbReference>
<dbReference type="Gene3D" id="3.30.200.20">
    <property type="entry name" value="Phosphorylase Kinase, domain 1"/>
    <property type="match status" value="1"/>
</dbReference>
<dbReference type="PROSITE" id="PS00107">
    <property type="entry name" value="PROTEIN_KINASE_ATP"/>
    <property type="match status" value="1"/>
</dbReference>
<dbReference type="GO" id="GO:0004674">
    <property type="term" value="F:protein serine/threonine kinase activity"/>
    <property type="evidence" value="ECO:0007669"/>
    <property type="project" value="TreeGrafter"/>
</dbReference>
<dbReference type="PANTHER" id="PTHR44329">
    <property type="entry name" value="SERINE/THREONINE-PROTEIN KINASE TNNI3K-RELATED"/>
    <property type="match status" value="1"/>
</dbReference>
<proteinExistence type="predicted"/>
<dbReference type="AlphaFoldDB" id="A0A6C0K4L7"/>
<evidence type="ECO:0000256" key="2">
    <source>
        <dbReference type="ARBA" id="ARBA00022840"/>
    </source>
</evidence>
<dbReference type="InterPro" id="IPR011009">
    <property type="entry name" value="Kinase-like_dom_sf"/>
</dbReference>
<dbReference type="EMBL" id="MN740787">
    <property type="protein sequence ID" value="QHU11657.1"/>
    <property type="molecule type" value="Genomic_DNA"/>
</dbReference>
<feature type="domain" description="Protein kinase" evidence="3">
    <location>
        <begin position="16"/>
        <end position="291"/>
    </location>
</feature>
<dbReference type="Gene3D" id="1.10.510.10">
    <property type="entry name" value="Transferase(Phosphotransferase) domain 1"/>
    <property type="match status" value="1"/>
</dbReference>
<organism evidence="4">
    <name type="scientific">viral metagenome</name>
    <dbReference type="NCBI Taxonomy" id="1070528"/>
    <lineage>
        <taxon>unclassified sequences</taxon>
        <taxon>metagenomes</taxon>
        <taxon>organismal metagenomes</taxon>
    </lineage>
</organism>
<dbReference type="InterPro" id="IPR017441">
    <property type="entry name" value="Protein_kinase_ATP_BS"/>
</dbReference>
<evidence type="ECO:0000259" key="3">
    <source>
        <dbReference type="PROSITE" id="PS50011"/>
    </source>
</evidence>
<dbReference type="Pfam" id="PF00069">
    <property type="entry name" value="Pkinase"/>
    <property type="match status" value="1"/>
</dbReference>
<dbReference type="InterPro" id="IPR008271">
    <property type="entry name" value="Ser/Thr_kinase_AS"/>
</dbReference>
<dbReference type="PROSITE" id="PS50011">
    <property type="entry name" value="PROTEIN_KINASE_DOM"/>
    <property type="match status" value="1"/>
</dbReference>
<name>A0A6C0K4L7_9ZZZZ</name>
<keyword evidence="1" id="KW-0547">Nucleotide-binding</keyword>
<dbReference type="GO" id="GO:0005524">
    <property type="term" value="F:ATP binding"/>
    <property type="evidence" value="ECO:0007669"/>
    <property type="project" value="UniProtKB-KW"/>
</dbReference>